<dbReference type="PANTHER" id="PTHR43649:SF31">
    <property type="entry name" value="SN-GLYCEROL-3-PHOSPHATE-BINDING PERIPLASMIC PROTEIN UGPB"/>
    <property type="match status" value="1"/>
</dbReference>
<comment type="similarity">
    <text evidence="2">Belongs to the bacterial solute-binding protein 1 family.</text>
</comment>
<dbReference type="AlphaFoldDB" id="A0A6L9XVM2"/>
<dbReference type="InterPro" id="IPR050490">
    <property type="entry name" value="Bact_solute-bd_prot1"/>
</dbReference>
<dbReference type="EMBL" id="JAAGWY010000001">
    <property type="protein sequence ID" value="NEN05305.1"/>
    <property type="molecule type" value="Genomic_DNA"/>
</dbReference>
<comment type="caution">
    <text evidence="5">The sequence shown here is derived from an EMBL/GenBank/DDBJ whole genome shotgun (WGS) entry which is preliminary data.</text>
</comment>
<evidence type="ECO:0000256" key="3">
    <source>
        <dbReference type="ARBA" id="ARBA00022448"/>
    </source>
</evidence>
<keyword evidence="3" id="KW-0813">Transport</keyword>
<keyword evidence="4" id="KW-0732">Signal</keyword>
<keyword evidence="6" id="KW-1185">Reference proteome</keyword>
<dbReference type="Pfam" id="PF01547">
    <property type="entry name" value="SBP_bac_1"/>
    <property type="match status" value="1"/>
</dbReference>
<dbReference type="SUPFAM" id="SSF53850">
    <property type="entry name" value="Periplasmic binding protein-like II"/>
    <property type="match status" value="1"/>
</dbReference>
<comment type="subcellular location">
    <subcellularLocation>
        <location evidence="1">Cell envelope</location>
    </subcellularLocation>
</comment>
<organism evidence="5 6">
    <name type="scientific">Leifsonia tongyongensis</name>
    <dbReference type="NCBI Taxonomy" id="1268043"/>
    <lineage>
        <taxon>Bacteria</taxon>
        <taxon>Bacillati</taxon>
        <taxon>Actinomycetota</taxon>
        <taxon>Actinomycetes</taxon>
        <taxon>Micrococcales</taxon>
        <taxon>Microbacteriaceae</taxon>
        <taxon>Leifsonia</taxon>
    </lineage>
</organism>
<dbReference type="GO" id="GO:0030313">
    <property type="term" value="C:cell envelope"/>
    <property type="evidence" value="ECO:0007669"/>
    <property type="project" value="UniProtKB-SubCell"/>
</dbReference>
<evidence type="ECO:0000256" key="2">
    <source>
        <dbReference type="ARBA" id="ARBA00008520"/>
    </source>
</evidence>
<dbReference type="CDD" id="cd13585">
    <property type="entry name" value="PBP2_TMBP_like"/>
    <property type="match status" value="1"/>
</dbReference>
<sequence>MLMALAGCTAGGGSGDKVTVNWWTWDPNQGAAYATCIPAFEKANPNITVKISQYQVSDYFTKLTAGFVSGDAPDAFMNSVTFLQSYASQGQLLALDDKIKQDNIDMSQYAIGASAWKYTDGKQYALPMDWATGVLYFNTDVLEKAGYTADDVQKLTYNPEDGGTFVKMIKHLTVDTKGVRGDQPGFDSKNIATYGMSNLESTGDPFGQNAWGWILPNDGINIPDKNQWATVFNYADPKVVQGVKGIRQLANDGYTPQLNQFTTANNEQLAAGKVAITLGGTWEASTYAALKDAKIGIAPMPAGTDGKHHAMSNSNGNNIWAGGKHIDQTWKWVSYQESEACQTKAALYNASFFPSIGKSMDALTAQQRAKQPDFHVFSDYVKNDELFPSPVYNNGAALTNAMVPQFESYFTNKSDESIFPKMQEQSKALLAKK</sequence>
<proteinExistence type="inferred from homology"/>
<evidence type="ECO:0000313" key="5">
    <source>
        <dbReference type="EMBL" id="NEN05305.1"/>
    </source>
</evidence>
<dbReference type="Proteomes" id="UP000474967">
    <property type="component" value="Unassembled WGS sequence"/>
</dbReference>
<accession>A0A6L9XVM2</accession>
<reference evidence="5 6" key="1">
    <citation type="journal article" date="2014" name="J. Microbiol.">
        <title>Diaminobutyricibacter tongyongensis gen. nov., sp. nov. and Homoserinibacter gongjuensis gen. nov., sp. nov. belong to the family Microbacteriaceae.</title>
        <authorList>
            <person name="Kim S.J."/>
            <person name="Ahn J.H."/>
            <person name="Weon H.Y."/>
            <person name="Hamada M."/>
            <person name="Suzuki K."/>
            <person name="Kwon S.W."/>
        </authorList>
    </citation>
    <scope>NUCLEOTIDE SEQUENCE [LARGE SCALE GENOMIC DNA]</scope>
    <source>
        <strain evidence="5 6">NBRC 108724</strain>
    </source>
</reference>
<evidence type="ECO:0000313" key="6">
    <source>
        <dbReference type="Proteomes" id="UP000474967"/>
    </source>
</evidence>
<name>A0A6L9XVM2_9MICO</name>
<evidence type="ECO:0000256" key="4">
    <source>
        <dbReference type="ARBA" id="ARBA00022729"/>
    </source>
</evidence>
<protein>
    <submittedName>
        <fullName evidence="5">Sugar ABC transporter substrate-binding protein</fullName>
    </submittedName>
</protein>
<gene>
    <name evidence="5" type="ORF">G3T36_05420</name>
</gene>
<evidence type="ECO:0000256" key="1">
    <source>
        <dbReference type="ARBA" id="ARBA00004196"/>
    </source>
</evidence>
<dbReference type="Gene3D" id="3.40.190.10">
    <property type="entry name" value="Periplasmic binding protein-like II"/>
    <property type="match status" value="1"/>
</dbReference>
<dbReference type="PANTHER" id="PTHR43649">
    <property type="entry name" value="ARABINOSE-BINDING PROTEIN-RELATED"/>
    <property type="match status" value="1"/>
</dbReference>
<dbReference type="InterPro" id="IPR006059">
    <property type="entry name" value="SBP"/>
</dbReference>